<dbReference type="HOGENOM" id="CLU_035914_1_3_1"/>
<organism evidence="6">
    <name type="scientific">Schizophyllum commune (strain H4-8 / FGSC 9210)</name>
    <name type="common">Split gill fungus</name>
    <dbReference type="NCBI Taxonomy" id="578458"/>
    <lineage>
        <taxon>Eukaryota</taxon>
        <taxon>Fungi</taxon>
        <taxon>Dikarya</taxon>
        <taxon>Basidiomycota</taxon>
        <taxon>Agaricomycotina</taxon>
        <taxon>Agaricomycetes</taxon>
        <taxon>Agaricomycetidae</taxon>
        <taxon>Agaricales</taxon>
        <taxon>Schizophyllaceae</taxon>
        <taxon>Schizophyllum</taxon>
    </lineage>
</organism>
<feature type="chain" id="PRO_5003120859" description="Tyrosinase copper-binding domain-containing protein" evidence="3">
    <location>
        <begin position="18"/>
        <end position="369"/>
    </location>
</feature>
<dbReference type="OMA" id="ISYMHMD"/>
<dbReference type="GeneID" id="9591308"/>
<gene>
    <name evidence="5" type="ORF">SCHCODRAFT_258073</name>
</gene>
<dbReference type="Proteomes" id="UP000007431">
    <property type="component" value="Unassembled WGS sequence"/>
</dbReference>
<dbReference type="VEuPathDB" id="FungiDB:SCHCODRAFT_02601704"/>
<dbReference type="EMBL" id="GL377309">
    <property type="protein sequence ID" value="EFI94985.1"/>
    <property type="molecule type" value="Genomic_DNA"/>
</dbReference>
<keyword evidence="1" id="KW-0479">Metal-binding</keyword>
<dbReference type="Pfam" id="PF00264">
    <property type="entry name" value="Tyrosinase"/>
    <property type="match status" value="1"/>
</dbReference>
<dbReference type="eggNOG" id="ENOG502QRET">
    <property type="taxonomic scope" value="Eukaryota"/>
</dbReference>
<dbReference type="InterPro" id="IPR050316">
    <property type="entry name" value="Tyrosinase/Hemocyanin"/>
</dbReference>
<evidence type="ECO:0000256" key="2">
    <source>
        <dbReference type="ARBA" id="ARBA00023008"/>
    </source>
</evidence>
<dbReference type="GO" id="GO:0016491">
    <property type="term" value="F:oxidoreductase activity"/>
    <property type="evidence" value="ECO:0007669"/>
    <property type="project" value="InterPro"/>
</dbReference>
<feature type="domain" description="Tyrosinase copper-binding" evidence="4">
    <location>
        <begin position="282"/>
        <end position="293"/>
    </location>
</feature>
<reference evidence="5 6" key="1">
    <citation type="journal article" date="2010" name="Nat. Biotechnol.">
        <title>Genome sequence of the model mushroom Schizophyllum commune.</title>
        <authorList>
            <person name="Ohm R.A."/>
            <person name="de Jong J.F."/>
            <person name="Lugones L.G."/>
            <person name="Aerts A."/>
            <person name="Kothe E."/>
            <person name="Stajich J.E."/>
            <person name="de Vries R.P."/>
            <person name="Record E."/>
            <person name="Levasseur A."/>
            <person name="Baker S.E."/>
            <person name="Bartholomew K.A."/>
            <person name="Coutinho P.M."/>
            <person name="Erdmann S."/>
            <person name="Fowler T.J."/>
            <person name="Gathman A.C."/>
            <person name="Lombard V."/>
            <person name="Henrissat B."/>
            <person name="Knabe N."/>
            <person name="Kuees U."/>
            <person name="Lilly W.W."/>
            <person name="Lindquist E."/>
            <person name="Lucas S."/>
            <person name="Magnuson J.K."/>
            <person name="Piumi F."/>
            <person name="Raudaskoski M."/>
            <person name="Salamov A."/>
            <person name="Schmutz J."/>
            <person name="Schwarze F.W.M.R."/>
            <person name="vanKuyk P.A."/>
            <person name="Horton J.S."/>
            <person name="Grigoriev I.V."/>
            <person name="Woesten H.A.B."/>
        </authorList>
    </citation>
    <scope>NUCLEOTIDE SEQUENCE [LARGE SCALE GENOMIC DNA]</scope>
    <source>
        <strain evidence="6">H4-8 / FGSC 9210</strain>
    </source>
</reference>
<evidence type="ECO:0000256" key="3">
    <source>
        <dbReference type="SAM" id="SignalP"/>
    </source>
</evidence>
<dbReference type="GO" id="GO:0046872">
    <property type="term" value="F:metal ion binding"/>
    <property type="evidence" value="ECO:0007669"/>
    <property type="project" value="UniProtKB-KW"/>
</dbReference>
<evidence type="ECO:0000256" key="1">
    <source>
        <dbReference type="ARBA" id="ARBA00022723"/>
    </source>
</evidence>
<feature type="signal peptide" evidence="3">
    <location>
        <begin position="1"/>
        <end position="17"/>
    </location>
</feature>
<dbReference type="InParanoid" id="D8QCT3"/>
<dbReference type="PRINTS" id="PR00092">
    <property type="entry name" value="TYROSINASE"/>
</dbReference>
<dbReference type="PANTHER" id="PTHR11474:SF126">
    <property type="entry name" value="TYROSINASE-LIKE PROTEIN TYR-1-RELATED"/>
    <property type="match status" value="1"/>
</dbReference>
<evidence type="ECO:0000313" key="6">
    <source>
        <dbReference type="Proteomes" id="UP000007431"/>
    </source>
</evidence>
<keyword evidence="2" id="KW-0186">Copper</keyword>
<accession>D8QCT3</accession>
<evidence type="ECO:0000259" key="4">
    <source>
        <dbReference type="PROSITE" id="PS00498"/>
    </source>
</evidence>
<dbReference type="AlphaFoldDB" id="D8QCT3"/>
<dbReference type="PROSITE" id="PS00498">
    <property type="entry name" value="TYROSINASE_2"/>
    <property type="match status" value="1"/>
</dbReference>
<dbReference type="PANTHER" id="PTHR11474">
    <property type="entry name" value="TYROSINASE FAMILY MEMBER"/>
    <property type="match status" value="1"/>
</dbReference>
<evidence type="ECO:0000313" key="5">
    <source>
        <dbReference type="EMBL" id="EFI94985.1"/>
    </source>
</evidence>
<dbReference type="InterPro" id="IPR008922">
    <property type="entry name" value="Di-copper_centre_dom_sf"/>
</dbReference>
<dbReference type="Gene3D" id="1.10.1280.10">
    <property type="entry name" value="Di-copper center containing domain from catechol oxidase"/>
    <property type="match status" value="1"/>
</dbReference>
<dbReference type="OrthoDB" id="6132182at2759"/>
<proteinExistence type="predicted"/>
<keyword evidence="3" id="KW-0732">Signal</keyword>
<dbReference type="SUPFAM" id="SSF48056">
    <property type="entry name" value="Di-copper centre-containing domain"/>
    <property type="match status" value="1"/>
</dbReference>
<dbReference type="KEGG" id="scm:SCHCO_02601704"/>
<keyword evidence="6" id="KW-1185">Reference proteome</keyword>
<sequence length="369" mass="41493">MVRNLLALLACAVPVFSAAVSEQSPVNASQECTNPVVRREWRSLTPDERQQWLDAIKCMASLPHTDDLVVEVGKGDIGPINASGSYYDDFAYVHMDQNPVVHFTARFFPFHRAYVHKIDEKMRTLCNYTGPSAPYWDWSLDAADVEHSTMFDPDVNVSGLGGWGDPENDFQLVDGAFADLHLTYPSPHRLRRNFTQYPFATEGKDPQFYTQPWMPGNETFQGDLLRNLTQGYVGDYKGFHSKIEAFLTAHAAGHQMIGGDMGGICPTGDTECVPGATFTTNDPLFWLHHSMVDKMWFDWQHAHVEENFYLIEGGLTPHIENATIYAQYTTGGPPALDFNTSLPNNGMWENLTVWDVMNTTAGILCYVYE</sequence>
<name>D8QCT3_SCHCM</name>
<dbReference type="InterPro" id="IPR002227">
    <property type="entry name" value="Tyrosinase_Cu-bd"/>
</dbReference>
<protein>
    <recommendedName>
        <fullName evidence="4">Tyrosinase copper-binding domain-containing protein</fullName>
    </recommendedName>
</protein>
<dbReference type="STRING" id="578458.D8QCT3"/>
<dbReference type="RefSeq" id="XP_003029888.1">
    <property type="nucleotide sequence ID" value="XM_003029842.1"/>
</dbReference>